<comment type="caution">
    <text evidence="2">The sequence shown here is derived from an EMBL/GenBank/DDBJ whole genome shotgun (WGS) entry which is preliminary data.</text>
</comment>
<dbReference type="eggNOG" id="COG2327">
    <property type="taxonomic scope" value="Bacteria"/>
</dbReference>
<proteinExistence type="predicted"/>
<gene>
    <name evidence="2" type="ORF">CINTURNW_0498</name>
</gene>
<dbReference type="PANTHER" id="PTHR36836:SF1">
    <property type="entry name" value="COLANIC ACID BIOSYNTHESIS PROTEIN WCAK"/>
    <property type="match status" value="1"/>
</dbReference>
<evidence type="ECO:0000313" key="3">
    <source>
        <dbReference type="Proteomes" id="UP000016721"/>
    </source>
</evidence>
<organism evidence="2 3">
    <name type="scientific">Clostridium intestinale URNW</name>
    <dbReference type="NCBI Taxonomy" id="1294142"/>
    <lineage>
        <taxon>Bacteria</taxon>
        <taxon>Bacillati</taxon>
        <taxon>Bacillota</taxon>
        <taxon>Clostridia</taxon>
        <taxon>Eubacteriales</taxon>
        <taxon>Clostridiaceae</taxon>
        <taxon>Clostridium</taxon>
    </lineage>
</organism>
<dbReference type="PATRIC" id="fig|1294142.3.peg.479"/>
<dbReference type="HOGENOM" id="CLU_623510_0_0_9"/>
<keyword evidence="3" id="KW-1185">Reference proteome</keyword>
<dbReference type="InterPro" id="IPR007345">
    <property type="entry name" value="Polysacch_pyruvyl_Trfase"/>
</dbReference>
<evidence type="ECO:0000313" key="2">
    <source>
        <dbReference type="EMBL" id="ERK32148.1"/>
    </source>
</evidence>
<reference evidence="2 3" key="1">
    <citation type="journal article" date="2013" name="Genome Announc.">
        <title>Draft Genome Sequence of the Hydrogen- and Ethanol-Producing Bacterium Clostridium intestinale Strain URNW.</title>
        <authorList>
            <person name="Lal S."/>
            <person name="Ramachandran U."/>
            <person name="Zhang X."/>
            <person name="Sparling R."/>
            <person name="Levin D.B."/>
        </authorList>
    </citation>
    <scope>NUCLEOTIDE SEQUENCE [LARGE SCALE GENOMIC DNA]</scope>
    <source>
        <strain evidence="2 3">URNW</strain>
    </source>
</reference>
<dbReference type="PANTHER" id="PTHR36836">
    <property type="entry name" value="COLANIC ACID BIOSYNTHESIS PROTEIN WCAK"/>
    <property type="match status" value="1"/>
</dbReference>
<dbReference type="STRING" id="1294142.CINTURNW_0498"/>
<accession>U2NSJ8</accession>
<dbReference type="EMBL" id="APJA01000006">
    <property type="protein sequence ID" value="ERK32148.1"/>
    <property type="molecule type" value="Genomic_DNA"/>
</dbReference>
<dbReference type="Proteomes" id="UP000016721">
    <property type="component" value="Unassembled WGS sequence"/>
</dbReference>
<evidence type="ECO:0000259" key="1">
    <source>
        <dbReference type="Pfam" id="PF04230"/>
    </source>
</evidence>
<dbReference type="RefSeq" id="WP_021800554.1">
    <property type="nucleotide sequence ID" value="NZ_KI273145.1"/>
</dbReference>
<feature type="domain" description="Polysaccharide pyruvyl transferase" evidence="1">
    <location>
        <begin position="14"/>
        <end position="350"/>
    </location>
</feature>
<protein>
    <submittedName>
        <fullName evidence="2">Polysaccharide pyruvyl transferase</fullName>
    </submittedName>
</protein>
<sequence>MKKITITNGYTWYNKGDAGILLGTVNAVKEIFGEDIEINILSFTPNEDKIRYCKDVKIKNVFSNVLNPYPFKKTFLGKRVAIIKLVFKMLTHYLKFNFLGEKFINSQENIKILKDSDLIIVCGGGFLGGKKFNSFIHLYQIYINNRLNKPTILWGTSIEPFKNNIVKFFTEKQIKNLTHIFPREKITDKYLSTILASNQYTLIPDMAFMLENKDKEFEFVEKLRGTYNNIFGLTVRDWHFPNSLEPKLAKERYLNSIVNMIEYYAQNMNTVFVFVPQVIFEGDDDSKIAEEIRLRLKEQYKNNFIVDKTDWAPTEIKSLIGNFDLFIGTRMHSNIFSTSMAVPTVAIAYEKKTNGIMETVELEDYVIEIDTINERDLIEKIDKCYSNSLSIRDRLRCKILEIRKEIIQKSQFIKDL</sequence>
<keyword evidence="2" id="KW-0808">Transferase</keyword>
<dbReference type="GO" id="GO:0016740">
    <property type="term" value="F:transferase activity"/>
    <property type="evidence" value="ECO:0007669"/>
    <property type="project" value="UniProtKB-KW"/>
</dbReference>
<dbReference type="Pfam" id="PF04230">
    <property type="entry name" value="PS_pyruv_trans"/>
    <property type="match status" value="1"/>
</dbReference>
<dbReference type="AlphaFoldDB" id="U2NSJ8"/>
<name>U2NSJ8_9CLOT</name>